<evidence type="ECO:0000313" key="3">
    <source>
        <dbReference type="EMBL" id="TMS34904.1"/>
    </source>
</evidence>
<feature type="compositionally biased region" description="Polar residues" evidence="1">
    <location>
        <begin position="78"/>
        <end position="88"/>
    </location>
</feature>
<feature type="compositionally biased region" description="Basic and acidic residues" evidence="1">
    <location>
        <begin position="118"/>
        <end position="128"/>
    </location>
</feature>
<dbReference type="Proteomes" id="UP000298663">
    <property type="component" value="Unassembled WGS sequence"/>
</dbReference>
<organism evidence="3 4">
    <name type="scientific">Steinernema carpocapsae</name>
    <name type="common">Entomopathogenic nematode</name>
    <dbReference type="NCBI Taxonomy" id="34508"/>
    <lineage>
        <taxon>Eukaryota</taxon>
        <taxon>Metazoa</taxon>
        <taxon>Ecdysozoa</taxon>
        <taxon>Nematoda</taxon>
        <taxon>Chromadorea</taxon>
        <taxon>Rhabditida</taxon>
        <taxon>Tylenchina</taxon>
        <taxon>Panagrolaimomorpha</taxon>
        <taxon>Strongyloidoidea</taxon>
        <taxon>Steinernematidae</taxon>
        <taxon>Steinernema</taxon>
    </lineage>
</organism>
<evidence type="ECO:0000256" key="2">
    <source>
        <dbReference type="SAM" id="Phobius"/>
    </source>
</evidence>
<evidence type="ECO:0000256" key="1">
    <source>
        <dbReference type="SAM" id="MobiDB-lite"/>
    </source>
</evidence>
<protein>
    <submittedName>
        <fullName evidence="3">Uncharacterized protein</fullName>
    </submittedName>
</protein>
<keyword evidence="2" id="KW-0472">Membrane</keyword>
<reference evidence="3 4" key="2">
    <citation type="journal article" date="2019" name="G3 (Bethesda)">
        <title>Hybrid Assembly of the Genome of the Entomopathogenic Nematode Steinernema carpocapsae Identifies the X-Chromosome.</title>
        <authorList>
            <person name="Serra L."/>
            <person name="Macchietto M."/>
            <person name="Macias-Munoz A."/>
            <person name="McGill C.J."/>
            <person name="Rodriguez I.M."/>
            <person name="Rodriguez B."/>
            <person name="Murad R."/>
            <person name="Mortazavi A."/>
        </authorList>
    </citation>
    <scope>NUCLEOTIDE SEQUENCE [LARGE SCALE GENOMIC DNA]</scope>
    <source>
        <strain evidence="3 4">ALL</strain>
    </source>
</reference>
<dbReference type="AlphaFoldDB" id="A0A4U8UP76"/>
<accession>A0A4U8UP76</accession>
<evidence type="ECO:0000313" key="4">
    <source>
        <dbReference type="Proteomes" id="UP000298663"/>
    </source>
</evidence>
<feature type="transmembrane region" description="Helical" evidence="2">
    <location>
        <begin position="12"/>
        <end position="39"/>
    </location>
</feature>
<feature type="transmembrane region" description="Helical" evidence="2">
    <location>
        <begin position="45"/>
        <end position="65"/>
    </location>
</feature>
<gene>
    <name evidence="3" type="ORF">L596_002403</name>
</gene>
<feature type="region of interest" description="Disordered" evidence="1">
    <location>
        <begin position="78"/>
        <end position="128"/>
    </location>
</feature>
<dbReference type="EMBL" id="AZBU02000001">
    <property type="protein sequence ID" value="TMS34904.1"/>
    <property type="molecule type" value="Genomic_DNA"/>
</dbReference>
<sequence length="128" mass="13597">MGCPRARLIRFCITILAPLITVAKIPSSFLLLLLSSFILSPAQILSAQAVLVVHVLIACSSYLPCINASLSFQNMARTEQTATKTTGGKSPIMSGSKPGSTAKARRASSRRSPSRSPTRPEERQASGP</sequence>
<comment type="caution">
    <text evidence="3">The sequence shown here is derived from an EMBL/GenBank/DDBJ whole genome shotgun (WGS) entry which is preliminary data.</text>
</comment>
<proteinExistence type="predicted"/>
<feature type="compositionally biased region" description="Basic residues" evidence="1">
    <location>
        <begin position="103"/>
        <end position="113"/>
    </location>
</feature>
<name>A0A4U8UP76_STECR</name>
<reference evidence="3 4" key="1">
    <citation type="journal article" date="2015" name="Genome Biol.">
        <title>Comparative genomics of Steinernema reveals deeply conserved gene regulatory networks.</title>
        <authorList>
            <person name="Dillman A.R."/>
            <person name="Macchietto M."/>
            <person name="Porter C.F."/>
            <person name="Rogers A."/>
            <person name="Williams B."/>
            <person name="Antoshechkin I."/>
            <person name="Lee M.M."/>
            <person name="Goodwin Z."/>
            <person name="Lu X."/>
            <person name="Lewis E.E."/>
            <person name="Goodrich-Blair H."/>
            <person name="Stock S.P."/>
            <person name="Adams B.J."/>
            <person name="Sternberg P.W."/>
            <person name="Mortazavi A."/>
        </authorList>
    </citation>
    <scope>NUCLEOTIDE SEQUENCE [LARGE SCALE GENOMIC DNA]</scope>
    <source>
        <strain evidence="3 4">ALL</strain>
    </source>
</reference>
<keyword evidence="2" id="KW-0812">Transmembrane</keyword>
<keyword evidence="4" id="KW-1185">Reference proteome</keyword>
<keyword evidence="2" id="KW-1133">Transmembrane helix</keyword>